<feature type="compositionally biased region" description="Low complexity" evidence="1">
    <location>
        <begin position="34"/>
        <end position="47"/>
    </location>
</feature>
<reference evidence="2" key="1">
    <citation type="submission" date="2019-08" db="EMBL/GenBank/DDBJ databases">
        <authorList>
            <person name="Kucharzyk K."/>
            <person name="Murdoch R.W."/>
            <person name="Higgins S."/>
            <person name="Loffler F."/>
        </authorList>
    </citation>
    <scope>NUCLEOTIDE SEQUENCE</scope>
</reference>
<name>A0A645A4L5_9ZZZZ</name>
<dbReference type="EMBL" id="VSSQ01011013">
    <property type="protein sequence ID" value="MPM45783.1"/>
    <property type="molecule type" value="Genomic_DNA"/>
</dbReference>
<proteinExistence type="predicted"/>
<sequence>MKKVISCILAAAMIAMAVAMTSCEEKPAVTGKNTGTAPVTGTVTGAADPDPWPTADLSGKTLKIFGREDTSWKTKPDILPETEVEDDVISSEITTRNQWLKDNYGFDIEFTGTTDADWLNTAKAELQAGTAGYNLFIGNGSNLAALSKENALVDLASHDTMNLDREWWDQCSIRDLSIAGKVFFLTGSLSTSDIDCTYALYFNKAAAEENNIENPYQLVYDNKWTLDKLLEICKDVRVDTNDDGKWTDVDNYGYLCENYDSYAMFFGSGETVVKKNAEDLPEFSLETTRAADVVEAMKNYYTADGVFVNYAATITPMFQKRQSVFCGTILMKARTVFRQMDDDFGVLPLPKYESSQENYVSAVSSGTSGSLVGIPTSCDDVDSAVLMLELFTRKSHDTLRKGYYDVVVTKQSVRDEDSVKMLDIILGSRVFDAAYIYSWGGWFTWLYNIAGNPSGANIASQISAQKDKTLTDIQDTVDAFKSFIG</sequence>
<dbReference type="AlphaFoldDB" id="A0A645A4L5"/>
<protein>
    <submittedName>
        <fullName evidence="2">Uncharacterized protein</fullName>
    </submittedName>
</protein>
<organism evidence="2">
    <name type="scientific">bioreactor metagenome</name>
    <dbReference type="NCBI Taxonomy" id="1076179"/>
    <lineage>
        <taxon>unclassified sequences</taxon>
        <taxon>metagenomes</taxon>
        <taxon>ecological metagenomes</taxon>
    </lineage>
</organism>
<dbReference type="Gene3D" id="3.40.190.10">
    <property type="entry name" value="Periplasmic binding protein-like II"/>
    <property type="match status" value="1"/>
</dbReference>
<accession>A0A645A4L5</accession>
<comment type="caution">
    <text evidence="2">The sequence shown here is derived from an EMBL/GenBank/DDBJ whole genome shotgun (WGS) entry which is preliminary data.</text>
</comment>
<dbReference type="SUPFAM" id="SSF53850">
    <property type="entry name" value="Periplasmic binding protein-like II"/>
    <property type="match status" value="1"/>
</dbReference>
<dbReference type="PROSITE" id="PS51257">
    <property type="entry name" value="PROKAR_LIPOPROTEIN"/>
    <property type="match status" value="1"/>
</dbReference>
<gene>
    <name evidence="2" type="ORF">SDC9_92475</name>
</gene>
<evidence type="ECO:0000313" key="2">
    <source>
        <dbReference type="EMBL" id="MPM45783.1"/>
    </source>
</evidence>
<evidence type="ECO:0000256" key="1">
    <source>
        <dbReference type="SAM" id="MobiDB-lite"/>
    </source>
</evidence>
<feature type="region of interest" description="Disordered" evidence="1">
    <location>
        <begin position="28"/>
        <end position="52"/>
    </location>
</feature>